<name>A0ACC0UGE8_9AGAM</name>
<sequence length="97" mass="10605">MATEDDAWVSAIAMPRPRARQRTGVIRCVNDSGARASDRVLLFFVVVVALVCVSRSNLCPFFYFCVFSICFAQPICVSFSFVVALLVVFALVCSSAV</sequence>
<dbReference type="Proteomes" id="UP001207468">
    <property type="component" value="Unassembled WGS sequence"/>
</dbReference>
<evidence type="ECO:0000313" key="2">
    <source>
        <dbReference type="Proteomes" id="UP001207468"/>
    </source>
</evidence>
<comment type="caution">
    <text evidence="1">The sequence shown here is derived from an EMBL/GenBank/DDBJ whole genome shotgun (WGS) entry which is preliminary data.</text>
</comment>
<gene>
    <name evidence="1" type="ORF">F5148DRAFT_1178281</name>
</gene>
<proteinExistence type="predicted"/>
<reference evidence="1" key="1">
    <citation type="submission" date="2021-03" db="EMBL/GenBank/DDBJ databases">
        <title>Evolutionary priming and transition to the ectomycorrhizal habit in an iconic lineage of mushroom-forming fungi: is preadaptation a requirement?</title>
        <authorList>
            <consortium name="DOE Joint Genome Institute"/>
            <person name="Looney B.P."/>
            <person name="Miyauchi S."/>
            <person name="Morin E."/>
            <person name="Drula E."/>
            <person name="Courty P.E."/>
            <person name="Chicoki N."/>
            <person name="Fauchery L."/>
            <person name="Kohler A."/>
            <person name="Kuo A."/>
            <person name="LaButti K."/>
            <person name="Pangilinan J."/>
            <person name="Lipzen A."/>
            <person name="Riley R."/>
            <person name="Andreopoulos W."/>
            <person name="He G."/>
            <person name="Johnson J."/>
            <person name="Barry K.W."/>
            <person name="Grigoriev I.V."/>
            <person name="Nagy L."/>
            <person name="Hibbett D."/>
            <person name="Henrissat B."/>
            <person name="Matheny P.B."/>
            <person name="Labbe J."/>
            <person name="Martin A.F."/>
        </authorList>
    </citation>
    <scope>NUCLEOTIDE SEQUENCE</scope>
    <source>
        <strain evidence="1">BPL698</strain>
    </source>
</reference>
<organism evidence="1 2">
    <name type="scientific">Russula earlei</name>
    <dbReference type="NCBI Taxonomy" id="71964"/>
    <lineage>
        <taxon>Eukaryota</taxon>
        <taxon>Fungi</taxon>
        <taxon>Dikarya</taxon>
        <taxon>Basidiomycota</taxon>
        <taxon>Agaricomycotina</taxon>
        <taxon>Agaricomycetes</taxon>
        <taxon>Russulales</taxon>
        <taxon>Russulaceae</taxon>
        <taxon>Russula</taxon>
    </lineage>
</organism>
<accession>A0ACC0UGE8</accession>
<protein>
    <submittedName>
        <fullName evidence="1">Uncharacterized protein</fullName>
    </submittedName>
</protein>
<dbReference type="EMBL" id="JAGFNK010000039">
    <property type="protein sequence ID" value="KAI9510577.1"/>
    <property type="molecule type" value="Genomic_DNA"/>
</dbReference>
<evidence type="ECO:0000313" key="1">
    <source>
        <dbReference type="EMBL" id="KAI9510577.1"/>
    </source>
</evidence>
<keyword evidence="2" id="KW-1185">Reference proteome</keyword>